<dbReference type="GO" id="GO:0042802">
    <property type="term" value="F:identical protein binding"/>
    <property type="evidence" value="ECO:0007669"/>
    <property type="project" value="UniProtKB-ARBA"/>
</dbReference>
<dbReference type="AlphaFoldDB" id="A0A4Q4KQ40"/>
<name>A0A4Q4KQ40_9FLAO</name>
<dbReference type="Pfam" id="PF00383">
    <property type="entry name" value="dCMP_cyt_deam_1"/>
    <property type="match status" value="1"/>
</dbReference>
<feature type="binding site" evidence="14">
    <location>
        <position position="72"/>
    </location>
    <ligand>
        <name>Zn(2+)</name>
        <dbReference type="ChEBI" id="CHEBI:29105"/>
        <note>catalytic</note>
    </ligand>
</feature>
<feature type="binding site" evidence="14">
    <location>
        <position position="114"/>
    </location>
    <ligand>
        <name>Zn(2+)</name>
        <dbReference type="ChEBI" id="CHEBI:29105"/>
        <note>catalytic</note>
    </ligand>
</feature>
<dbReference type="Gene3D" id="3.40.140.10">
    <property type="entry name" value="Cytidine Deaminase, domain 2"/>
    <property type="match status" value="1"/>
</dbReference>
<evidence type="ECO:0000256" key="7">
    <source>
        <dbReference type="ARBA" id="ARBA00022801"/>
    </source>
</evidence>
<sequence length="157" mass="17297">MKKEFKFSYHHLASFEELNEDQKIVAQAAEKATLKAHAPYSNFKVGAALLLNDDTIVIGSNQENKAYPTGLCAERVALFSYGAQQNKQGIKILAITCVGDLLKEGDIFSPCGGCRQAMAEYTEIQKAPFEIIMKNGDGSYLIFEGVHQLLPFIFGSK</sequence>
<evidence type="ECO:0000256" key="9">
    <source>
        <dbReference type="ARBA" id="ARBA00032005"/>
    </source>
</evidence>
<dbReference type="CDD" id="cd01283">
    <property type="entry name" value="cytidine_deaminase"/>
    <property type="match status" value="1"/>
</dbReference>
<dbReference type="GO" id="GO:0004126">
    <property type="term" value="F:cytidine deaminase activity"/>
    <property type="evidence" value="ECO:0007669"/>
    <property type="project" value="UniProtKB-UniRule"/>
</dbReference>
<protein>
    <recommendedName>
        <fullName evidence="5 15">Cytidine deaminase</fullName>
        <ecNumber evidence="4 15">3.5.4.5</ecNumber>
    </recommendedName>
    <alternativeName>
        <fullName evidence="9 15">Cytidine aminohydrolase</fullName>
    </alternativeName>
</protein>
<keyword evidence="8 14" id="KW-0862">Zinc</keyword>
<evidence type="ECO:0000259" key="16">
    <source>
        <dbReference type="PROSITE" id="PS51747"/>
    </source>
</evidence>
<reference evidence="17 18" key="1">
    <citation type="submission" date="2019-02" db="EMBL/GenBank/DDBJ databases">
        <title>Genome sequence of the sea-ice species Brumimicrobium glaciale.</title>
        <authorList>
            <person name="Bowman J.P."/>
        </authorList>
    </citation>
    <scope>NUCLEOTIDE SEQUENCE [LARGE SCALE GENOMIC DNA]</scope>
    <source>
        <strain evidence="17 18">IC156</strain>
    </source>
</reference>
<dbReference type="NCBIfam" id="NF004064">
    <property type="entry name" value="PRK05578.1"/>
    <property type="match status" value="1"/>
</dbReference>
<dbReference type="GO" id="GO:0072527">
    <property type="term" value="P:pyrimidine-containing compound metabolic process"/>
    <property type="evidence" value="ECO:0007669"/>
    <property type="project" value="UniProtKB-ARBA"/>
</dbReference>
<keyword evidence="18" id="KW-1185">Reference proteome</keyword>
<gene>
    <name evidence="17" type="primary">cdd</name>
    <name evidence="17" type="ORF">ERX46_06385</name>
</gene>
<dbReference type="GO" id="GO:0005829">
    <property type="term" value="C:cytosol"/>
    <property type="evidence" value="ECO:0007669"/>
    <property type="project" value="TreeGrafter"/>
</dbReference>
<keyword evidence="6 14" id="KW-0479">Metal-binding</keyword>
<comment type="catalytic activity">
    <reaction evidence="11 15">
        <text>cytidine + H2O + H(+) = uridine + NH4(+)</text>
        <dbReference type="Rhea" id="RHEA:16069"/>
        <dbReference type="ChEBI" id="CHEBI:15377"/>
        <dbReference type="ChEBI" id="CHEBI:15378"/>
        <dbReference type="ChEBI" id="CHEBI:16704"/>
        <dbReference type="ChEBI" id="CHEBI:17562"/>
        <dbReference type="ChEBI" id="CHEBI:28938"/>
        <dbReference type="EC" id="3.5.4.5"/>
    </reaction>
</comment>
<evidence type="ECO:0000256" key="3">
    <source>
        <dbReference type="ARBA" id="ARBA00006576"/>
    </source>
</evidence>
<keyword evidence="7 15" id="KW-0378">Hydrolase</keyword>
<evidence type="ECO:0000256" key="12">
    <source>
        <dbReference type="PIRSR" id="PIRSR606262-1"/>
    </source>
</evidence>
<accession>A0A4Q4KQ40</accession>
<evidence type="ECO:0000256" key="8">
    <source>
        <dbReference type="ARBA" id="ARBA00022833"/>
    </source>
</evidence>
<evidence type="ECO:0000256" key="2">
    <source>
        <dbReference type="ARBA" id="ARBA00003949"/>
    </source>
</evidence>
<evidence type="ECO:0000256" key="15">
    <source>
        <dbReference type="RuleBase" id="RU364006"/>
    </source>
</evidence>
<dbReference type="EC" id="3.5.4.5" evidence="4 15"/>
<evidence type="ECO:0000256" key="4">
    <source>
        <dbReference type="ARBA" id="ARBA00012783"/>
    </source>
</evidence>
<dbReference type="PROSITE" id="PS00903">
    <property type="entry name" value="CYT_DCMP_DEAMINASES_1"/>
    <property type="match status" value="1"/>
</dbReference>
<dbReference type="Proteomes" id="UP000293952">
    <property type="component" value="Unassembled WGS sequence"/>
</dbReference>
<evidence type="ECO:0000256" key="5">
    <source>
        <dbReference type="ARBA" id="ARBA00018266"/>
    </source>
</evidence>
<comment type="caution">
    <text evidence="17">The sequence shown here is derived from an EMBL/GenBank/DDBJ whole genome shotgun (WGS) entry which is preliminary data.</text>
</comment>
<dbReference type="SUPFAM" id="SSF53927">
    <property type="entry name" value="Cytidine deaminase-like"/>
    <property type="match status" value="1"/>
</dbReference>
<comment type="catalytic activity">
    <reaction evidence="10 15">
        <text>2'-deoxycytidine + H2O + H(+) = 2'-deoxyuridine + NH4(+)</text>
        <dbReference type="Rhea" id="RHEA:13433"/>
        <dbReference type="ChEBI" id="CHEBI:15377"/>
        <dbReference type="ChEBI" id="CHEBI:15378"/>
        <dbReference type="ChEBI" id="CHEBI:15698"/>
        <dbReference type="ChEBI" id="CHEBI:16450"/>
        <dbReference type="ChEBI" id="CHEBI:28938"/>
        <dbReference type="EC" id="3.5.4.5"/>
    </reaction>
</comment>
<dbReference type="InterPro" id="IPR002125">
    <property type="entry name" value="CMP_dCMP_dom"/>
</dbReference>
<evidence type="ECO:0000256" key="13">
    <source>
        <dbReference type="PIRSR" id="PIRSR606262-2"/>
    </source>
</evidence>
<organism evidence="17 18">
    <name type="scientific">Brumimicrobium glaciale</name>
    <dbReference type="NCBI Taxonomy" id="200475"/>
    <lineage>
        <taxon>Bacteria</taxon>
        <taxon>Pseudomonadati</taxon>
        <taxon>Bacteroidota</taxon>
        <taxon>Flavobacteriia</taxon>
        <taxon>Flavobacteriales</taxon>
        <taxon>Crocinitomicaceae</taxon>
        <taxon>Brumimicrobium</taxon>
    </lineage>
</organism>
<feature type="domain" description="CMP/dCMP-type deaminase" evidence="16">
    <location>
        <begin position="20"/>
        <end position="157"/>
    </location>
</feature>
<dbReference type="RefSeq" id="WP_130093005.1">
    <property type="nucleotide sequence ID" value="NZ_SETE01000002.1"/>
</dbReference>
<dbReference type="PANTHER" id="PTHR11644:SF2">
    <property type="entry name" value="CYTIDINE DEAMINASE"/>
    <property type="match status" value="1"/>
</dbReference>
<proteinExistence type="inferred from homology"/>
<evidence type="ECO:0000256" key="11">
    <source>
        <dbReference type="ARBA" id="ARBA00049558"/>
    </source>
</evidence>
<comment type="similarity">
    <text evidence="3 15">Belongs to the cytidine and deoxycytidylate deaminase family.</text>
</comment>
<dbReference type="PANTHER" id="PTHR11644">
    <property type="entry name" value="CYTIDINE DEAMINASE"/>
    <property type="match status" value="1"/>
</dbReference>
<dbReference type="InterPro" id="IPR050202">
    <property type="entry name" value="Cyt/Deoxycyt_deaminase"/>
</dbReference>
<feature type="binding site" evidence="13">
    <location>
        <begin position="61"/>
        <end position="67"/>
    </location>
    <ligand>
        <name>substrate</name>
    </ligand>
</feature>
<dbReference type="InterPro" id="IPR016192">
    <property type="entry name" value="APOBEC/CMP_deaminase_Zn-bd"/>
</dbReference>
<dbReference type="InterPro" id="IPR016193">
    <property type="entry name" value="Cytidine_deaminase-like"/>
</dbReference>
<comment type="cofactor">
    <cofactor evidence="1 14 15">
        <name>Zn(2+)</name>
        <dbReference type="ChEBI" id="CHEBI:29105"/>
    </cofactor>
</comment>
<evidence type="ECO:0000313" key="18">
    <source>
        <dbReference type="Proteomes" id="UP000293952"/>
    </source>
</evidence>
<feature type="active site" description="Proton donor" evidence="12">
    <location>
        <position position="74"/>
    </location>
</feature>
<dbReference type="OrthoDB" id="9795347at2"/>
<comment type="function">
    <text evidence="2 15">This enzyme scavenges exogenous and endogenous cytidine and 2'-deoxycytidine for UMP synthesis.</text>
</comment>
<evidence type="ECO:0000256" key="6">
    <source>
        <dbReference type="ARBA" id="ARBA00022723"/>
    </source>
</evidence>
<evidence type="ECO:0000313" key="17">
    <source>
        <dbReference type="EMBL" id="RYM34997.1"/>
    </source>
</evidence>
<evidence type="ECO:0000256" key="14">
    <source>
        <dbReference type="PIRSR" id="PIRSR606262-3"/>
    </source>
</evidence>
<dbReference type="EMBL" id="SETE01000002">
    <property type="protein sequence ID" value="RYM34997.1"/>
    <property type="molecule type" value="Genomic_DNA"/>
</dbReference>
<dbReference type="PROSITE" id="PS51747">
    <property type="entry name" value="CYT_DCMP_DEAMINASES_2"/>
    <property type="match status" value="1"/>
</dbReference>
<evidence type="ECO:0000256" key="1">
    <source>
        <dbReference type="ARBA" id="ARBA00001947"/>
    </source>
</evidence>
<dbReference type="GO" id="GO:0008270">
    <property type="term" value="F:zinc ion binding"/>
    <property type="evidence" value="ECO:0007669"/>
    <property type="project" value="UniProtKB-UniRule"/>
</dbReference>
<dbReference type="InterPro" id="IPR006262">
    <property type="entry name" value="Cyt_deam_tetra"/>
</dbReference>
<evidence type="ECO:0000256" key="10">
    <source>
        <dbReference type="ARBA" id="ARBA00049252"/>
    </source>
</evidence>
<dbReference type="GO" id="GO:0055086">
    <property type="term" value="P:nucleobase-containing small molecule metabolic process"/>
    <property type="evidence" value="ECO:0007669"/>
    <property type="project" value="UniProtKB-ARBA"/>
</dbReference>
<dbReference type="NCBIfam" id="TIGR01354">
    <property type="entry name" value="cyt_deam_tetra"/>
    <property type="match status" value="1"/>
</dbReference>
<feature type="binding site" evidence="14">
    <location>
        <position position="111"/>
    </location>
    <ligand>
        <name>Zn(2+)</name>
        <dbReference type="ChEBI" id="CHEBI:29105"/>
        <note>catalytic</note>
    </ligand>
</feature>